<gene>
    <name evidence="2" type="ORF">CEXT_330661</name>
</gene>
<proteinExistence type="predicted"/>
<accession>A0AAV4N477</accession>
<evidence type="ECO:0000313" key="2">
    <source>
        <dbReference type="EMBL" id="GIX79498.1"/>
    </source>
</evidence>
<name>A0AAV4N477_CAEEX</name>
<sequence>MRENGAGRTSRSLPHHQPRCLFRIFPLFGLPAVSFDAELLQRVTGLPFSLLNGLSPTEEISMNIHALNREKDIALHNLRQMREKRVENEYLGKRRQEGDAGSERGKPRSAGISFN</sequence>
<dbReference type="AlphaFoldDB" id="A0AAV4N477"/>
<dbReference type="Proteomes" id="UP001054945">
    <property type="component" value="Unassembled WGS sequence"/>
</dbReference>
<protein>
    <submittedName>
        <fullName evidence="2">Uncharacterized protein</fullName>
    </submittedName>
</protein>
<keyword evidence="3" id="KW-1185">Reference proteome</keyword>
<feature type="compositionally biased region" description="Basic and acidic residues" evidence="1">
    <location>
        <begin position="86"/>
        <end position="106"/>
    </location>
</feature>
<dbReference type="EMBL" id="BPLR01002945">
    <property type="protein sequence ID" value="GIX79498.1"/>
    <property type="molecule type" value="Genomic_DNA"/>
</dbReference>
<evidence type="ECO:0000313" key="3">
    <source>
        <dbReference type="Proteomes" id="UP001054945"/>
    </source>
</evidence>
<organism evidence="2 3">
    <name type="scientific">Caerostris extrusa</name>
    <name type="common">Bark spider</name>
    <name type="synonym">Caerostris bankana</name>
    <dbReference type="NCBI Taxonomy" id="172846"/>
    <lineage>
        <taxon>Eukaryota</taxon>
        <taxon>Metazoa</taxon>
        <taxon>Ecdysozoa</taxon>
        <taxon>Arthropoda</taxon>
        <taxon>Chelicerata</taxon>
        <taxon>Arachnida</taxon>
        <taxon>Araneae</taxon>
        <taxon>Araneomorphae</taxon>
        <taxon>Entelegynae</taxon>
        <taxon>Araneoidea</taxon>
        <taxon>Araneidae</taxon>
        <taxon>Caerostris</taxon>
    </lineage>
</organism>
<comment type="caution">
    <text evidence="2">The sequence shown here is derived from an EMBL/GenBank/DDBJ whole genome shotgun (WGS) entry which is preliminary data.</text>
</comment>
<evidence type="ECO:0000256" key="1">
    <source>
        <dbReference type="SAM" id="MobiDB-lite"/>
    </source>
</evidence>
<feature type="region of interest" description="Disordered" evidence="1">
    <location>
        <begin position="86"/>
        <end position="115"/>
    </location>
</feature>
<reference evidence="2 3" key="1">
    <citation type="submission" date="2021-06" db="EMBL/GenBank/DDBJ databases">
        <title>Caerostris extrusa draft genome.</title>
        <authorList>
            <person name="Kono N."/>
            <person name="Arakawa K."/>
        </authorList>
    </citation>
    <scope>NUCLEOTIDE SEQUENCE [LARGE SCALE GENOMIC DNA]</scope>
</reference>